<evidence type="ECO:0000259" key="5">
    <source>
        <dbReference type="Pfam" id="PF01261"/>
    </source>
</evidence>
<evidence type="ECO:0000256" key="3">
    <source>
        <dbReference type="ARBA" id="ARBA00046336"/>
    </source>
</evidence>
<dbReference type="InterPro" id="IPR036237">
    <property type="entry name" value="Xyl_isomerase-like_sf"/>
</dbReference>
<keyword evidence="8" id="KW-1185">Reference proteome</keyword>
<evidence type="ECO:0000256" key="2">
    <source>
        <dbReference type="ARBA" id="ARBA00023277"/>
    </source>
</evidence>
<comment type="caution">
    <text evidence="7">The sequence shown here is derived from an EMBL/GenBank/DDBJ whole genome shotgun (WGS) entry which is preliminary data.</text>
</comment>
<dbReference type="SUPFAM" id="SSF51658">
    <property type="entry name" value="Xylose isomerase-like"/>
    <property type="match status" value="1"/>
</dbReference>
<accession>A0AAW7M3T1</accession>
<evidence type="ECO:0000259" key="6">
    <source>
        <dbReference type="Pfam" id="PF19906"/>
    </source>
</evidence>
<name>A0AAW7M3T1_9MICO</name>
<dbReference type="InterPro" id="IPR013022">
    <property type="entry name" value="Xyl_isomerase-like_TIM-brl"/>
</dbReference>
<dbReference type="InterPro" id="IPR045959">
    <property type="entry name" value="CGDB"/>
</dbReference>
<dbReference type="PANTHER" id="PTHR12110:SF53">
    <property type="entry name" value="BLR5974 PROTEIN"/>
    <property type="match status" value="1"/>
</dbReference>
<sequence>MVLDINPIQSRGFANTLVDGAAVGFQLDLRNPNYRGLSASLVDGVDVTVDGHLFPHEGNVYVLEGRELTLAELRRTTSGRWDLDRTMTVKVPLAGGLERGVHRVAVDVRLRAPYIPIEFQPNVFHFEREAILIGAVSEPRFKYGVSTYSYTGDMNTVMTLEDAMAHVADLGATGFEILGEGNVAGYPDPTTEWIDRWFAGLERYGLKPTNFGSWIDSRMWLDRDLTVDEGAAALERDIRLAARLGFSFVRPKIGVVSLDLVPHPIWDEAVERNLELAQEKGIVICPEIHSPTPIKHKVVDDYLAFIERTGTRNFGLLIDTGIFMTRTAFQGMDGKEPENEDDVPVPLRPLHVPASDLAEVLEHVVFIQAKFYEVDDDLVDVHIPWEPVLQVLRDGGYEGYLSSEYEGPRIPYRGIEQVRRQHAMFHKLEQQL</sequence>
<keyword evidence="2" id="KW-0119">Carbohydrate metabolism</keyword>
<dbReference type="Pfam" id="PF01261">
    <property type="entry name" value="AP_endonuc_2"/>
    <property type="match status" value="1"/>
</dbReference>
<gene>
    <name evidence="7" type="ORF">QQX10_06625</name>
</gene>
<proteinExistence type="inferred from homology"/>
<organism evidence="7 8">
    <name type="scientific">Demequina lignilytica</name>
    <dbReference type="NCBI Taxonomy" id="3051663"/>
    <lineage>
        <taxon>Bacteria</taxon>
        <taxon>Bacillati</taxon>
        <taxon>Actinomycetota</taxon>
        <taxon>Actinomycetes</taxon>
        <taxon>Micrococcales</taxon>
        <taxon>Demequinaceae</taxon>
        <taxon>Demequina</taxon>
    </lineage>
</organism>
<dbReference type="GO" id="GO:0016829">
    <property type="term" value="F:lyase activity"/>
    <property type="evidence" value="ECO:0007669"/>
    <property type="project" value="UniProtKB-KW"/>
</dbReference>
<dbReference type="EMBL" id="JAUHPX010000003">
    <property type="protein sequence ID" value="MDN4487840.1"/>
    <property type="molecule type" value="Genomic_DNA"/>
</dbReference>
<dbReference type="PANTHER" id="PTHR12110">
    <property type="entry name" value="HYDROXYPYRUVATE ISOMERASE"/>
    <property type="match status" value="1"/>
</dbReference>
<dbReference type="Pfam" id="PF19906">
    <property type="entry name" value="CGDB"/>
    <property type="match status" value="1"/>
</dbReference>
<evidence type="ECO:0000313" key="8">
    <source>
        <dbReference type="Proteomes" id="UP001172737"/>
    </source>
</evidence>
<evidence type="ECO:0000313" key="7">
    <source>
        <dbReference type="EMBL" id="MDN4487840.1"/>
    </source>
</evidence>
<dbReference type="Proteomes" id="UP001172737">
    <property type="component" value="Unassembled WGS sequence"/>
</dbReference>
<dbReference type="InterPro" id="IPR050312">
    <property type="entry name" value="IolE/XylAMocC-like"/>
</dbReference>
<evidence type="ECO:0000256" key="1">
    <source>
        <dbReference type="ARBA" id="ARBA00023239"/>
    </source>
</evidence>
<comment type="similarity">
    <text evidence="3">Belongs to the C-glycoside deglycosidase beta subunit family.</text>
</comment>
<feature type="domain" description="C-glycoside deglycosidase beta subunit" evidence="6">
    <location>
        <begin position="6"/>
        <end position="114"/>
    </location>
</feature>
<protein>
    <recommendedName>
        <fullName evidence="4">C-deglycosylation enzyme beta subunit</fullName>
    </recommendedName>
</protein>
<dbReference type="AlphaFoldDB" id="A0AAW7M3T1"/>
<evidence type="ECO:0000256" key="4">
    <source>
        <dbReference type="ARBA" id="ARBA00047208"/>
    </source>
</evidence>
<dbReference type="Gene3D" id="3.20.20.150">
    <property type="entry name" value="Divalent-metal-dependent TIM barrel enzymes"/>
    <property type="match status" value="1"/>
</dbReference>
<feature type="domain" description="Xylose isomerase-like TIM barrel" evidence="5">
    <location>
        <begin position="165"/>
        <end position="416"/>
    </location>
</feature>
<keyword evidence="1" id="KW-0456">Lyase</keyword>
<reference evidence="7" key="1">
    <citation type="submission" date="2023-06" db="EMBL/GenBank/DDBJ databases">
        <title>Sysu t00039.</title>
        <authorList>
            <person name="Gao L."/>
            <person name="Fang B.-Z."/>
            <person name="Li W.-J."/>
        </authorList>
    </citation>
    <scope>NUCLEOTIDE SEQUENCE</scope>
    <source>
        <strain evidence="7">SYSU T00039</strain>
    </source>
</reference>